<reference evidence="2 3" key="1">
    <citation type="submission" date="2019-04" db="EMBL/GenBank/DDBJ databases">
        <title>An improved genome assembly and genetic linkage map for asparagus bean, Vigna unguiculata ssp. sesquipedialis.</title>
        <authorList>
            <person name="Xia Q."/>
            <person name="Zhang R."/>
            <person name="Dong Y."/>
        </authorList>
    </citation>
    <scope>NUCLEOTIDE SEQUENCE [LARGE SCALE GENOMIC DNA]</scope>
    <source>
        <tissue evidence="2">Leaf</tissue>
    </source>
</reference>
<evidence type="ECO:0000256" key="1">
    <source>
        <dbReference type="SAM" id="MobiDB-lite"/>
    </source>
</evidence>
<evidence type="ECO:0000313" key="2">
    <source>
        <dbReference type="EMBL" id="QCE04549.1"/>
    </source>
</evidence>
<dbReference type="EMBL" id="CP039352">
    <property type="protein sequence ID" value="QCE04549.1"/>
    <property type="molecule type" value="Genomic_DNA"/>
</dbReference>
<dbReference type="Proteomes" id="UP000501690">
    <property type="component" value="Linkage Group LG8"/>
</dbReference>
<gene>
    <name evidence="2" type="ORF">DEO72_LG8g2585</name>
</gene>
<protein>
    <submittedName>
        <fullName evidence="2">Uncharacterized protein</fullName>
    </submittedName>
</protein>
<accession>A0A4D6MWP0</accession>
<sequence>MNPQRLLVGTKISVAKLYKFRPSDSFSPRRELQEFIQGLGSSNSLRQSRLRLSETQSRSGENGSPKRVPMKPGEKF</sequence>
<dbReference type="AlphaFoldDB" id="A0A4D6MWP0"/>
<evidence type="ECO:0000313" key="3">
    <source>
        <dbReference type="Proteomes" id="UP000501690"/>
    </source>
</evidence>
<proteinExistence type="predicted"/>
<keyword evidence="3" id="KW-1185">Reference proteome</keyword>
<name>A0A4D6MWP0_VIGUN</name>
<organism evidence="2 3">
    <name type="scientific">Vigna unguiculata</name>
    <name type="common">Cowpea</name>
    <dbReference type="NCBI Taxonomy" id="3917"/>
    <lineage>
        <taxon>Eukaryota</taxon>
        <taxon>Viridiplantae</taxon>
        <taxon>Streptophyta</taxon>
        <taxon>Embryophyta</taxon>
        <taxon>Tracheophyta</taxon>
        <taxon>Spermatophyta</taxon>
        <taxon>Magnoliopsida</taxon>
        <taxon>eudicotyledons</taxon>
        <taxon>Gunneridae</taxon>
        <taxon>Pentapetalae</taxon>
        <taxon>rosids</taxon>
        <taxon>fabids</taxon>
        <taxon>Fabales</taxon>
        <taxon>Fabaceae</taxon>
        <taxon>Papilionoideae</taxon>
        <taxon>50 kb inversion clade</taxon>
        <taxon>NPAAA clade</taxon>
        <taxon>indigoferoid/millettioid clade</taxon>
        <taxon>Phaseoleae</taxon>
        <taxon>Vigna</taxon>
    </lineage>
</organism>
<feature type="region of interest" description="Disordered" evidence="1">
    <location>
        <begin position="46"/>
        <end position="76"/>
    </location>
</feature>